<evidence type="ECO:0000256" key="11">
    <source>
        <dbReference type="ARBA" id="ARBA00022984"/>
    </source>
</evidence>
<evidence type="ECO:0000256" key="5">
    <source>
        <dbReference type="ARBA" id="ARBA00022670"/>
    </source>
</evidence>
<dbReference type="GO" id="GO:0008658">
    <property type="term" value="F:penicillin binding"/>
    <property type="evidence" value="ECO:0007669"/>
    <property type="project" value="InterPro"/>
</dbReference>
<dbReference type="InterPro" id="IPR012338">
    <property type="entry name" value="Beta-lactam/transpept-like"/>
</dbReference>
<evidence type="ECO:0000256" key="18">
    <source>
        <dbReference type="SAM" id="Phobius"/>
    </source>
</evidence>
<comment type="similarity">
    <text evidence="1">In the C-terminal section; belongs to the transpeptidase family.</text>
</comment>
<dbReference type="InterPro" id="IPR050396">
    <property type="entry name" value="Glycosyltr_51/Transpeptidase"/>
</dbReference>
<dbReference type="InterPro" id="IPR001460">
    <property type="entry name" value="PCN-bd_Tpept"/>
</dbReference>
<keyword evidence="4" id="KW-0121">Carboxypeptidase</keyword>
<evidence type="ECO:0000256" key="17">
    <source>
        <dbReference type="ARBA" id="ARBA00049902"/>
    </source>
</evidence>
<keyword evidence="13 18" id="KW-0472">Membrane</keyword>
<dbReference type="PANTHER" id="PTHR32282:SF32">
    <property type="entry name" value="PENICILLIN-BINDING PROTEIN 2A"/>
    <property type="match status" value="1"/>
</dbReference>
<keyword evidence="6" id="KW-0328">Glycosyltransferase</keyword>
<evidence type="ECO:0000256" key="7">
    <source>
        <dbReference type="ARBA" id="ARBA00022679"/>
    </source>
</evidence>
<evidence type="ECO:0000256" key="16">
    <source>
        <dbReference type="ARBA" id="ARBA00034000"/>
    </source>
</evidence>
<organism evidence="21 22">
    <name type="scientific">Shouchella lonarensis</name>
    <dbReference type="NCBI Taxonomy" id="1464122"/>
    <lineage>
        <taxon>Bacteria</taxon>
        <taxon>Bacillati</taxon>
        <taxon>Bacillota</taxon>
        <taxon>Bacilli</taxon>
        <taxon>Bacillales</taxon>
        <taxon>Bacillaceae</taxon>
        <taxon>Shouchella</taxon>
    </lineage>
</organism>
<dbReference type="Pfam" id="PF00912">
    <property type="entry name" value="Transgly"/>
    <property type="match status" value="1"/>
</dbReference>
<evidence type="ECO:0000256" key="9">
    <source>
        <dbReference type="ARBA" id="ARBA00022801"/>
    </source>
</evidence>
<evidence type="ECO:0000256" key="6">
    <source>
        <dbReference type="ARBA" id="ARBA00022676"/>
    </source>
</evidence>
<accession>A0A1G6JTT1</accession>
<evidence type="ECO:0000256" key="8">
    <source>
        <dbReference type="ARBA" id="ARBA00022692"/>
    </source>
</evidence>
<evidence type="ECO:0000313" key="22">
    <source>
        <dbReference type="Proteomes" id="UP000242662"/>
    </source>
</evidence>
<dbReference type="EMBL" id="FMYM01000006">
    <property type="protein sequence ID" value="SDC22152.1"/>
    <property type="molecule type" value="Genomic_DNA"/>
</dbReference>
<dbReference type="GO" id="GO:0009002">
    <property type="term" value="F:serine-type D-Ala-D-Ala carboxypeptidase activity"/>
    <property type="evidence" value="ECO:0007669"/>
    <property type="project" value="UniProtKB-EC"/>
</dbReference>
<evidence type="ECO:0000256" key="12">
    <source>
        <dbReference type="ARBA" id="ARBA00022989"/>
    </source>
</evidence>
<evidence type="ECO:0000259" key="20">
    <source>
        <dbReference type="Pfam" id="PF00912"/>
    </source>
</evidence>
<dbReference type="FunFam" id="1.10.3810.10:FF:000001">
    <property type="entry name" value="Penicillin-binding protein 1A"/>
    <property type="match status" value="1"/>
</dbReference>
<evidence type="ECO:0000256" key="1">
    <source>
        <dbReference type="ARBA" id="ARBA00007090"/>
    </source>
</evidence>
<gene>
    <name evidence="21" type="ORF">SAMN05421737_10690</name>
</gene>
<dbReference type="GO" id="GO:0006508">
    <property type="term" value="P:proteolysis"/>
    <property type="evidence" value="ECO:0007669"/>
    <property type="project" value="UniProtKB-KW"/>
</dbReference>
<comment type="catalytic activity">
    <reaction evidence="17">
        <text>[GlcNAc-(1-&gt;4)-Mur2Ac(oyl-L-Ala-gamma-D-Glu-L-Lys-D-Ala-D-Ala)](n)-di-trans,octa-cis-undecaprenyl diphosphate + beta-D-GlcNAc-(1-&gt;4)-Mur2Ac(oyl-L-Ala-gamma-D-Glu-L-Lys-D-Ala-D-Ala)-di-trans,octa-cis-undecaprenyl diphosphate = [GlcNAc-(1-&gt;4)-Mur2Ac(oyl-L-Ala-gamma-D-Glu-L-Lys-D-Ala-D-Ala)](n+1)-di-trans,octa-cis-undecaprenyl diphosphate + di-trans,octa-cis-undecaprenyl diphosphate + H(+)</text>
        <dbReference type="Rhea" id="RHEA:23708"/>
        <dbReference type="Rhea" id="RHEA-COMP:9602"/>
        <dbReference type="Rhea" id="RHEA-COMP:9603"/>
        <dbReference type="ChEBI" id="CHEBI:15378"/>
        <dbReference type="ChEBI" id="CHEBI:58405"/>
        <dbReference type="ChEBI" id="CHEBI:60033"/>
        <dbReference type="ChEBI" id="CHEBI:78435"/>
        <dbReference type="EC" id="2.4.99.28"/>
    </reaction>
</comment>
<comment type="catalytic activity">
    <reaction evidence="16">
        <text>Preferential cleavage: (Ac)2-L-Lys-D-Ala-|-D-Ala. Also transpeptidation of peptidyl-alanyl moieties that are N-acyl substituents of D-alanine.</text>
        <dbReference type="EC" id="3.4.16.4"/>
    </reaction>
</comment>
<dbReference type="GO" id="GO:0008955">
    <property type="term" value="F:peptidoglycan glycosyltransferase activity"/>
    <property type="evidence" value="ECO:0007669"/>
    <property type="project" value="UniProtKB-EC"/>
</dbReference>
<keyword evidence="7" id="KW-0808">Transferase</keyword>
<sequence length="711" mass="79197">MIKKLLIITGGFLSVVVLAFAIFTAFILVGTYQIDEEKLIMHNASVLVDGDGEIITNLFMENREVVAVEDIPEHVAHAFVAIEDVRFYTHHGIDIRAIGRALYRDILAGAKVEGGSTITQQLAKNMFLSHEKAWLRKTNEVLIAMNLERRYSKDEILAMYLNQVYFGHGAYGIEAAAHLYFNKSVNDLTVSEGAMLAAVVNAPGTYSPFENIENSKERRDLVLTVMAKEGYITTEEANAYQAEEIVTDRQERQIDESLYTYVDMVMDEALERYGISHEELLTGGYRIEVPIDQTLQQQTYKALQNERYFPAESNDAQAAMMFMDVESGGILAVQGGRDYVRRGLNRVYTKRSPASTFKPLAVYAPALETGRYTPYSMLTDELFQYNNQWIPENYTHTYTGEMTMYDAIKESANAPAVWLLNEMGVDQSLMYLRKFGFQLPDRDLHIALGGLEEGVSPYEMTAAYRALAHEGKRVRPYVIKAIYDQNGRIVGDAGPVQTDVVSPQTAWSMTQMLTGVVTDGTGQSDIQTKTAVAGKTGTQQHPLVEGANSDVWFVGYTPEVVGAVWMGYDSATETSYFAGGSNYPTMLFQEMVNKLPHEQVTFKQPEGTIDLVGSKAMRAIEGLTATYSLGGEGLVSVALSWEGEEDSGIEWRVYTIDGERRELVAESLTVPHFSEGRWNPFSIPHYQVVAYDPIANVEGAASEVVVPSFSF</sequence>
<dbReference type="RefSeq" id="WP_090775709.1">
    <property type="nucleotide sequence ID" value="NZ_FMYM01000006.1"/>
</dbReference>
<dbReference type="Pfam" id="PF00905">
    <property type="entry name" value="Transpeptidase"/>
    <property type="match status" value="1"/>
</dbReference>
<dbReference type="NCBIfam" id="TIGR02074">
    <property type="entry name" value="PBP_1a_fam"/>
    <property type="match status" value="1"/>
</dbReference>
<dbReference type="GO" id="GO:0009252">
    <property type="term" value="P:peptidoglycan biosynthetic process"/>
    <property type="evidence" value="ECO:0007669"/>
    <property type="project" value="UniProtKB-KW"/>
</dbReference>
<dbReference type="InterPro" id="IPR001264">
    <property type="entry name" value="Glyco_trans_51"/>
</dbReference>
<comment type="similarity">
    <text evidence="2">In the N-terminal section; belongs to the glycosyltransferase 51 family.</text>
</comment>
<keyword evidence="15" id="KW-0961">Cell wall biogenesis/degradation</keyword>
<dbReference type="OrthoDB" id="9766909at2"/>
<evidence type="ECO:0000256" key="14">
    <source>
        <dbReference type="ARBA" id="ARBA00023268"/>
    </source>
</evidence>
<dbReference type="GO" id="GO:0071555">
    <property type="term" value="P:cell wall organization"/>
    <property type="evidence" value="ECO:0007669"/>
    <property type="project" value="UniProtKB-KW"/>
</dbReference>
<evidence type="ECO:0000259" key="19">
    <source>
        <dbReference type="Pfam" id="PF00905"/>
    </source>
</evidence>
<keyword evidence="12 18" id="KW-1133">Transmembrane helix</keyword>
<evidence type="ECO:0000256" key="13">
    <source>
        <dbReference type="ARBA" id="ARBA00023136"/>
    </source>
</evidence>
<keyword evidence="3" id="KW-1003">Cell membrane</keyword>
<dbReference type="InterPro" id="IPR036950">
    <property type="entry name" value="PBP_transglycosylase"/>
</dbReference>
<evidence type="ECO:0000313" key="21">
    <source>
        <dbReference type="EMBL" id="SDC22152.1"/>
    </source>
</evidence>
<keyword evidence="9" id="KW-0378">Hydrolase</keyword>
<evidence type="ECO:0000256" key="15">
    <source>
        <dbReference type="ARBA" id="ARBA00023316"/>
    </source>
</evidence>
<feature type="transmembrane region" description="Helical" evidence="18">
    <location>
        <begin position="12"/>
        <end position="32"/>
    </location>
</feature>
<keyword evidence="5" id="KW-0645">Protease</keyword>
<dbReference type="Gene3D" id="1.10.3810.10">
    <property type="entry name" value="Biosynthetic peptidoglycan transglycosylase-like"/>
    <property type="match status" value="1"/>
</dbReference>
<protein>
    <submittedName>
        <fullName evidence="21">Penicillin-binding protein 2A</fullName>
    </submittedName>
</protein>
<evidence type="ECO:0000256" key="3">
    <source>
        <dbReference type="ARBA" id="ARBA00022475"/>
    </source>
</evidence>
<name>A0A1G6JTT1_9BACI</name>
<keyword evidence="22" id="KW-1185">Reference proteome</keyword>
<dbReference type="SUPFAM" id="SSF53955">
    <property type="entry name" value="Lysozyme-like"/>
    <property type="match status" value="1"/>
</dbReference>
<evidence type="ECO:0000256" key="10">
    <source>
        <dbReference type="ARBA" id="ARBA00022960"/>
    </source>
</evidence>
<evidence type="ECO:0000256" key="4">
    <source>
        <dbReference type="ARBA" id="ARBA00022645"/>
    </source>
</evidence>
<keyword evidence="8 18" id="KW-0812">Transmembrane</keyword>
<feature type="domain" description="Glycosyl transferase family 51" evidence="20">
    <location>
        <begin position="52"/>
        <end position="226"/>
    </location>
</feature>
<reference evidence="22" key="1">
    <citation type="submission" date="2016-09" db="EMBL/GenBank/DDBJ databases">
        <authorList>
            <person name="Varghese N."/>
            <person name="Submissions S."/>
        </authorList>
    </citation>
    <scope>NUCLEOTIDE SEQUENCE [LARGE SCALE GENOMIC DNA]</scope>
    <source>
        <strain evidence="22">25nlg</strain>
    </source>
</reference>
<proteinExistence type="inferred from homology"/>
<dbReference type="InterPro" id="IPR023346">
    <property type="entry name" value="Lysozyme-like_dom_sf"/>
</dbReference>
<feature type="domain" description="Penicillin-binding protein transpeptidase" evidence="19">
    <location>
        <begin position="319"/>
        <end position="575"/>
    </location>
</feature>
<dbReference type="STRING" id="1464122.SAMN05421737_10690"/>
<evidence type="ECO:0000256" key="2">
    <source>
        <dbReference type="ARBA" id="ARBA00007739"/>
    </source>
</evidence>
<dbReference type="Proteomes" id="UP000242662">
    <property type="component" value="Unassembled WGS sequence"/>
</dbReference>
<dbReference type="PANTHER" id="PTHR32282">
    <property type="entry name" value="BINDING PROTEIN TRANSPEPTIDASE, PUTATIVE-RELATED"/>
    <property type="match status" value="1"/>
</dbReference>
<keyword evidence="14" id="KW-0511">Multifunctional enzyme</keyword>
<dbReference type="SUPFAM" id="SSF56601">
    <property type="entry name" value="beta-lactamase/transpeptidase-like"/>
    <property type="match status" value="1"/>
</dbReference>
<keyword evidence="10" id="KW-0133">Cell shape</keyword>
<dbReference type="AlphaFoldDB" id="A0A1G6JTT1"/>
<dbReference type="GO" id="GO:0008360">
    <property type="term" value="P:regulation of cell shape"/>
    <property type="evidence" value="ECO:0007669"/>
    <property type="project" value="UniProtKB-KW"/>
</dbReference>
<keyword evidence="11" id="KW-0573">Peptidoglycan synthesis</keyword>
<dbReference type="Gene3D" id="3.40.710.10">
    <property type="entry name" value="DD-peptidase/beta-lactamase superfamily"/>
    <property type="match status" value="1"/>
</dbReference>
<dbReference type="GO" id="GO:0030288">
    <property type="term" value="C:outer membrane-bounded periplasmic space"/>
    <property type="evidence" value="ECO:0007669"/>
    <property type="project" value="TreeGrafter"/>
</dbReference>